<evidence type="ECO:0000313" key="1">
    <source>
        <dbReference type="EMBL" id="GMH52951.1"/>
    </source>
</evidence>
<dbReference type="AlphaFoldDB" id="A0A9W6ZIP5"/>
<accession>A0A9W6ZIP5</accession>
<gene>
    <name evidence="1" type="ORF">TrRE_jg6315</name>
</gene>
<reference evidence="1" key="1">
    <citation type="submission" date="2022-07" db="EMBL/GenBank/DDBJ databases">
        <title>Genome analysis of Parmales, a sister group of diatoms, reveals the evolutionary specialization of diatoms from phago-mixotrophs to photoautotrophs.</title>
        <authorList>
            <person name="Ban H."/>
            <person name="Sato S."/>
            <person name="Yoshikawa S."/>
            <person name="Kazumasa Y."/>
            <person name="Nakamura Y."/>
            <person name="Ichinomiya M."/>
            <person name="Saitoh K."/>
            <person name="Sato N."/>
            <person name="Blanc-Mathieu R."/>
            <person name="Endo H."/>
            <person name="Kuwata A."/>
            <person name="Ogata H."/>
        </authorList>
    </citation>
    <scope>NUCLEOTIDE SEQUENCE</scope>
</reference>
<comment type="caution">
    <text evidence="1">The sequence shown here is derived from an EMBL/GenBank/DDBJ whole genome shotgun (WGS) entry which is preliminary data.</text>
</comment>
<dbReference type="OrthoDB" id="197306at2759"/>
<sequence>MEGVVEQINSDPITPIGWSGSGGIKSYLLSFSSATLRDSGTIVNEFNTIAGSVPFLGFYSGGLPLQIEGCIVSTGTLTSIGGGKLQVGISNVRIKGSNVPVLRSILDSDSSVLDAGALGGFIGRSTFPGM</sequence>
<keyword evidence="2" id="KW-1185">Reference proteome</keyword>
<evidence type="ECO:0000313" key="2">
    <source>
        <dbReference type="Proteomes" id="UP001165082"/>
    </source>
</evidence>
<name>A0A9W6ZIP5_9STRA</name>
<proteinExistence type="predicted"/>
<organism evidence="1 2">
    <name type="scientific">Triparma retinervis</name>
    <dbReference type="NCBI Taxonomy" id="2557542"/>
    <lineage>
        <taxon>Eukaryota</taxon>
        <taxon>Sar</taxon>
        <taxon>Stramenopiles</taxon>
        <taxon>Ochrophyta</taxon>
        <taxon>Bolidophyceae</taxon>
        <taxon>Parmales</taxon>
        <taxon>Triparmaceae</taxon>
        <taxon>Triparma</taxon>
    </lineage>
</organism>
<protein>
    <submittedName>
        <fullName evidence="1">Uncharacterized protein</fullName>
    </submittedName>
</protein>
<dbReference type="Proteomes" id="UP001165082">
    <property type="component" value="Unassembled WGS sequence"/>
</dbReference>
<dbReference type="EMBL" id="BRXZ01000755">
    <property type="protein sequence ID" value="GMH52951.1"/>
    <property type="molecule type" value="Genomic_DNA"/>
</dbReference>